<dbReference type="RefSeq" id="WP_166173418.1">
    <property type="nucleotide sequence ID" value="NZ_CP045119.1"/>
</dbReference>
<dbReference type="Proteomes" id="UP000501452">
    <property type="component" value="Chromosome"/>
</dbReference>
<dbReference type="EMBL" id="CP045119">
    <property type="protein sequence ID" value="QIN81740.1"/>
    <property type="molecule type" value="Genomic_DNA"/>
</dbReference>
<reference evidence="1 2" key="1">
    <citation type="submission" date="2019-10" db="EMBL/GenBank/DDBJ databases">
        <title>Rubrobacter sp nov SCSIO 52090 isolated from a deep-sea sediment in the South China Sea.</title>
        <authorList>
            <person name="Chen R.W."/>
        </authorList>
    </citation>
    <scope>NUCLEOTIDE SEQUENCE [LARGE SCALE GENOMIC DNA]</scope>
    <source>
        <strain evidence="1 2">SCSIO 52909</strain>
    </source>
</reference>
<accession>A0A6G8Q5K6</accession>
<dbReference type="AlphaFoldDB" id="A0A6G8Q5K6"/>
<keyword evidence="2" id="KW-1185">Reference proteome</keyword>
<evidence type="ECO:0000313" key="1">
    <source>
        <dbReference type="EMBL" id="QIN81740.1"/>
    </source>
</evidence>
<name>A0A6G8Q5K6_9ACTN</name>
<proteinExistence type="predicted"/>
<gene>
    <name evidence="1" type="ORF">GBA63_03125</name>
</gene>
<evidence type="ECO:0000313" key="2">
    <source>
        <dbReference type="Proteomes" id="UP000501452"/>
    </source>
</evidence>
<sequence>MPSNDILHARLPPEEGFELYRHRNAGAMRTQGWHGYYWARPTAAGDYEIRSVPASLGEPSTHGGVMPKEAFERLYEKADRV</sequence>
<protein>
    <submittedName>
        <fullName evidence="1">Uncharacterized protein</fullName>
    </submittedName>
</protein>
<organism evidence="1 2">
    <name type="scientific">Rubrobacter tropicus</name>
    <dbReference type="NCBI Taxonomy" id="2653851"/>
    <lineage>
        <taxon>Bacteria</taxon>
        <taxon>Bacillati</taxon>
        <taxon>Actinomycetota</taxon>
        <taxon>Rubrobacteria</taxon>
        <taxon>Rubrobacterales</taxon>
        <taxon>Rubrobacteraceae</taxon>
        <taxon>Rubrobacter</taxon>
    </lineage>
</organism>
<dbReference type="KEGG" id="rub:GBA63_03125"/>